<dbReference type="SUPFAM" id="SSF52058">
    <property type="entry name" value="L domain-like"/>
    <property type="match status" value="1"/>
</dbReference>
<accession>A0A5C7IL48</accession>
<evidence type="ECO:0000256" key="1">
    <source>
        <dbReference type="ARBA" id="ARBA00022821"/>
    </source>
</evidence>
<dbReference type="PANTHER" id="PTHR33463">
    <property type="entry name" value="NB-ARC DOMAIN-CONTAINING PROTEIN-RELATED"/>
    <property type="match status" value="1"/>
</dbReference>
<dbReference type="OrthoDB" id="1582237at2759"/>
<keyword evidence="2" id="KW-0175">Coiled coil</keyword>
<name>A0A5C7IL48_9ROSI</name>
<feature type="coiled-coil region" evidence="2">
    <location>
        <begin position="29"/>
        <end position="63"/>
    </location>
</feature>
<feature type="domain" description="Disease resistance protein At4g27190-like leucine-rich repeats" evidence="3">
    <location>
        <begin position="439"/>
        <end position="541"/>
    </location>
</feature>
<dbReference type="InterPro" id="IPR032675">
    <property type="entry name" value="LRR_dom_sf"/>
</dbReference>
<organism evidence="4 5">
    <name type="scientific">Acer yangbiense</name>
    <dbReference type="NCBI Taxonomy" id="1000413"/>
    <lineage>
        <taxon>Eukaryota</taxon>
        <taxon>Viridiplantae</taxon>
        <taxon>Streptophyta</taxon>
        <taxon>Embryophyta</taxon>
        <taxon>Tracheophyta</taxon>
        <taxon>Spermatophyta</taxon>
        <taxon>Magnoliopsida</taxon>
        <taxon>eudicotyledons</taxon>
        <taxon>Gunneridae</taxon>
        <taxon>Pentapetalae</taxon>
        <taxon>rosids</taxon>
        <taxon>malvids</taxon>
        <taxon>Sapindales</taxon>
        <taxon>Sapindaceae</taxon>
        <taxon>Hippocastanoideae</taxon>
        <taxon>Acereae</taxon>
        <taxon>Acer</taxon>
    </lineage>
</organism>
<dbReference type="InterPro" id="IPR057135">
    <property type="entry name" value="At4g27190-like_LRR"/>
</dbReference>
<evidence type="ECO:0000259" key="3">
    <source>
        <dbReference type="Pfam" id="PF23247"/>
    </source>
</evidence>
<evidence type="ECO:0000313" key="5">
    <source>
        <dbReference type="Proteomes" id="UP000323000"/>
    </source>
</evidence>
<evidence type="ECO:0000313" key="4">
    <source>
        <dbReference type="EMBL" id="TXG69196.1"/>
    </source>
</evidence>
<reference evidence="5" key="1">
    <citation type="journal article" date="2019" name="Gigascience">
        <title>De novo genome assembly of the endangered Acer yangbiense, a plant species with extremely small populations endemic to Yunnan Province, China.</title>
        <authorList>
            <person name="Yang J."/>
            <person name="Wariss H.M."/>
            <person name="Tao L."/>
            <person name="Zhang R."/>
            <person name="Yun Q."/>
            <person name="Hollingsworth P."/>
            <person name="Dao Z."/>
            <person name="Luo G."/>
            <person name="Guo H."/>
            <person name="Ma Y."/>
            <person name="Sun W."/>
        </authorList>
    </citation>
    <scope>NUCLEOTIDE SEQUENCE [LARGE SCALE GENOMIC DNA]</scope>
    <source>
        <strain evidence="5">cv. Malutang</strain>
    </source>
</reference>
<gene>
    <name evidence="4" type="ORF">EZV62_004131</name>
</gene>
<dbReference type="Pfam" id="PF23247">
    <property type="entry name" value="LRR_RPS2"/>
    <property type="match status" value="1"/>
</dbReference>
<dbReference type="PANTHER" id="PTHR33463:SF220">
    <property type="entry name" value="NB-ARC DOMAIN-CONTAINING PROTEIN"/>
    <property type="match status" value="1"/>
</dbReference>
<comment type="caution">
    <text evidence="4">The sequence shown here is derived from an EMBL/GenBank/DDBJ whole genome shotgun (WGS) entry which is preliminary data.</text>
</comment>
<proteinExistence type="predicted"/>
<dbReference type="AlphaFoldDB" id="A0A5C7IL48"/>
<dbReference type="InterPro" id="IPR001611">
    <property type="entry name" value="Leu-rich_rpt"/>
</dbReference>
<keyword evidence="5" id="KW-1185">Reference proteome</keyword>
<dbReference type="EMBL" id="VAHF01000002">
    <property type="protein sequence ID" value="TXG69196.1"/>
    <property type="molecule type" value="Genomic_DNA"/>
</dbReference>
<dbReference type="Pfam" id="PF13855">
    <property type="entry name" value="LRR_8"/>
    <property type="match status" value="1"/>
</dbReference>
<evidence type="ECO:0000256" key="2">
    <source>
        <dbReference type="SAM" id="Coils"/>
    </source>
</evidence>
<dbReference type="Gene3D" id="3.80.10.10">
    <property type="entry name" value="Ribonuclease Inhibitor"/>
    <property type="match status" value="2"/>
</dbReference>
<protein>
    <recommendedName>
        <fullName evidence="3">Disease resistance protein At4g27190-like leucine-rich repeats domain-containing protein</fullName>
    </recommendedName>
</protein>
<dbReference type="Proteomes" id="UP000323000">
    <property type="component" value="Chromosome 2"/>
</dbReference>
<keyword evidence="1" id="KW-0611">Plant defense</keyword>
<sequence length="586" mass="66435">MGNVCSISVPSDAITSRCLDYTARKATYISELEDNVVALQTAMQNLIEARNDVMRRVTVAEQQQMIRLNQVQLWLSRVQQMETTVGDLIIKDSSQEIDKLCFGGFCSKDCKSSYKFGKKVSKMIKAVTTLMADGANFQEVAERVPEAAVDEIPHEPTLVGLQSTLDKVWRCLAQEEEEDRENVLIQAGVGLTEAPKIGKWEGVTRVSLMDNEIEYLFEFEFHPTTLSLLKCSHLTTLFLQSNSLMTIDSYLLKFMPSLKVLNLSSNLSLNELSPGISKLVSLQYLNLSKTSIRELPIELKALVNLKCLNLEDVSYLRKIPRQLISSFSMLQVLRMFNHYSQGLSQDGYELLVEELLCLKYINVLTITLKSSDALGRFLSSSKLRSCTQSLSLQEFSDSKSLNVLSLAYMKHLHTLHLKSKYLEELKIGGAQEVQSIREAHGFRSLHTFHVCSCGKLRDLTWLVFAQNLKFLTVSNCSLMEEIISAREIGQQVLEMMGNLFGKLESLKLMDLQHLKSIYCNALPFLHLKDMKVHNCPNLKKLPLDSNSTKERKIVIKGEEGWWKELQWEDEATQNAFLPCFKSHSSS</sequence>
<dbReference type="InterPro" id="IPR050905">
    <property type="entry name" value="Plant_NBS-LRR"/>
</dbReference>